<organism evidence="2 3">
    <name type="scientific">Drosophila erecta</name>
    <name type="common">Fruit fly</name>
    <dbReference type="NCBI Taxonomy" id="7220"/>
    <lineage>
        <taxon>Eukaryota</taxon>
        <taxon>Metazoa</taxon>
        <taxon>Ecdysozoa</taxon>
        <taxon>Arthropoda</taxon>
        <taxon>Hexapoda</taxon>
        <taxon>Insecta</taxon>
        <taxon>Pterygota</taxon>
        <taxon>Neoptera</taxon>
        <taxon>Endopterygota</taxon>
        <taxon>Diptera</taxon>
        <taxon>Brachycera</taxon>
        <taxon>Muscomorpha</taxon>
        <taxon>Ephydroidea</taxon>
        <taxon>Drosophilidae</taxon>
        <taxon>Drosophila</taxon>
        <taxon>Sophophora</taxon>
    </lineage>
</organism>
<evidence type="ECO:0000256" key="1">
    <source>
        <dbReference type="SAM" id="SignalP"/>
    </source>
</evidence>
<keyword evidence="3" id="KW-1185">Reference proteome</keyword>
<dbReference type="OrthoDB" id="7840513at2759"/>
<dbReference type="SMART" id="SM00697">
    <property type="entry name" value="DM8"/>
    <property type="match status" value="1"/>
</dbReference>
<sequence length="178" mass="20923">MISIIRLVQLSVFLCSIHLAISKLEFTNVKCFSHQPEFALYDYCFIKSINRTYKYISMKVKLLKTPVVKVKVNAAIFQRLNGYKPFLYNVTVDACRFFKNQKSNPVAFYLYNLFKDYSNLNHSCPYDHDIILEKLSINHVNTQVTDVLPVPHGDYLFHSDWYISDIKRLTADVYVKIY</sequence>
<dbReference type="Pfam" id="PF06477">
    <property type="entry name" value="DUF1091"/>
    <property type="match status" value="1"/>
</dbReference>
<dbReference type="InterPro" id="IPR010512">
    <property type="entry name" value="DUF1091"/>
</dbReference>
<dbReference type="KEGG" id="der:6541255"/>
<dbReference type="AlphaFoldDB" id="B3N8T7"/>
<gene>
    <name evidence="2" type="primary">Dere\GG24788</name>
    <name evidence="2" type="synonym">dere_GLEANR_9483</name>
    <name evidence="2" type="synonym">GG24788</name>
    <name evidence="2" type="ORF">Dere_GG24788</name>
</gene>
<dbReference type="HOGENOM" id="CLU_116900_0_0_1"/>
<keyword evidence="1" id="KW-0732">Signal</keyword>
<dbReference type="Proteomes" id="UP000008711">
    <property type="component" value="Unassembled WGS sequence"/>
</dbReference>
<accession>B3N8T7</accession>
<proteinExistence type="predicted"/>
<evidence type="ECO:0000313" key="2">
    <source>
        <dbReference type="EMBL" id="EDV57337.2"/>
    </source>
</evidence>
<feature type="chain" id="PRO_5006455163" evidence="1">
    <location>
        <begin position="23"/>
        <end position="178"/>
    </location>
</feature>
<evidence type="ECO:0000313" key="3">
    <source>
        <dbReference type="Proteomes" id="UP000008711"/>
    </source>
</evidence>
<reference evidence="2 3" key="1">
    <citation type="journal article" date="2007" name="Nature">
        <title>Evolution of genes and genomes on the Drosophila phylogeny.</title>
        <authorList>
            <consortium name="Drosophila 12 Genomes Consortium"/>
            <person name="Clark A.G."/>
            <person name="Eisen M.B."/>
            <person name="Smith D.R."/>
            <person name="Bergman C.M."/>
            <person name="Oliver B."/>
            <person name="Markow T.A."/>
            <person name="Kaufman T.C."/>
            <person name="Kellis M."/>
            <person name="Gelbart W."/>
            <person name="Iyer V.N."/>
            <person name="Pollard D.A."/>
            <person name="Sackton T.B."/>
            <person name="Larracuente A.M."/>
            <person name="Singh N.D."/>
            <person name="Abad J.P."/>
            <person name="Abt D.N."/>
            <person name="Adryan B."/>
            <person name="Aguade M."/>
            <person name="Akashi H."/>
            <person name="Anderson W.W."/>
            <person name="Aquadro C.F."/>
            <person name="Ardell D.H."/>
            <person name="Arguello R."/>
            <person name="Artieri C.G."/>
            <person name="Barbash D.A."/>
            <person name="Barker D."/>
            <person name="Barsanti P."/>
            <person name="Batterham P."/>
            <person name="Batzoglou S."/>
            <person name="Begun D."/>
            <person name="Bhutkar A."/>
            <person name="Blanco E."/>
            <person name="Bosak S.A."/>
            <person name="Bradley R.K."/>
            <person name="Brand A.D."/>
            <person name="Brent M.R."/>
            <person name="Brooks A.N."/>
            <person name="Brown R.H."/>
            <person name="Butlin R.K."/>
            <person name="Caggese C."/>
            <person name="Calvi B.R."/>
            <person name="Bernardo de Carvalho A."/>
            <person name="Caspi A."/>
            <person name="Castrezana S."/>
            <person name="Celniker S.E."/>
            <person name="Chang J.L."/>
            <person name="Chapple C."/>
            <person name="Chatterji S."/>
            <person name="Chinwalla A."/>
            <person name="Civetta A."/>
            <person name="Clifton S.W."/>
            <person name="Comeron J.M."/>
            <person name="Costello J.C."/>
            <person name="Coyne J.A."/>
            <person name="Daub J."/>
            <person name="David R.G."/>
            <person name="Delcher A.L."/>
            <person name="Delehaunty K."/>
            <person name="Do C.B."/>
            <person name="Ebling H."/>
            <person name="Edwards K."/>
            <person name="Eickbush T."/>
            <person name="Evans J.D."/>
            <person name="Filipski A."/>
            <person name="Findeiss S."/>
            <person name="Freyhult E."/>
            <person name="Fulton L."/>
            <person name="Fulton R."/>
            <person name="Garcia A.C."/>
            <person name="Gardiner A."/>
            <person name="Garfield D.A."/>
            <person name="Garvin B.E."/>
            <person name="Gibson G."/>
            <person name="Gilbert D."/>
            <person name="Gnerre S."/>
            <person name="Godfrey J."/>
            <person name="Good R."/>
            <person name="Gotea V."/>
            <person name="Gravely B."/>
            <person name="Greenberg A.J."/>
            <person name="Griffiths-Jones S."/>
            <person name="Gross S."/>
            <person name="Guigo R."/>
            <person name="Gustafson E.A."/>
            <person name="Haerty W."/>
            <person name="Hahn M.W."/>
            <person name="Halligan D.L."/>
            <person name="Halpern A.L."/>
            <person name="Halter G.M."/>
            <person name="Han M.V."/>
            <person name="Heger A."/>
            <person name="Hillier L."/>
            <person name="Hinrichs A.S."/>
            <person name="Holmes I."/>
            <person name="Hoskins R.A."/>
            <person name="Hubisz M.J."/>
            <person name="Hultmark D."/>
            <person name="Huntley M.A."/>
            <person name="Jaffe D.B."/>
            <person name="Jagadeeshan S."/>
            <person name="Jeck W.R."/>
            <person name="Johnson J."/>
            <person name="Jones C.D."/>
            <person name="Jordan W.C."/>
            <person name="Karpen G.H."/>
            <person name="Kataoka E."/>
            <person name="Keightley P.D."/>
            <person name="Kheradpour P."/>
            <person name="Kirkness E.F."/>
            <person name="Koerich L.B."/>
            <person name="Kristiansen K."/>
            <person name="Kudrna D."/>
            <person name="Kulathinal R.J."/>
            <person name="Kumar S."/>
            <person name="Kwok R."/>
            <person name="Lander E."/>
            <person name="Langley C.H."/>
            <person name="Lapoint R."/>
            <person name="Lazzaro B.P."/>
            <person name="Lee S.J."/>
            <person name="Levesque L."/>
            <person name="Li R."/>
            <person name="Lin C.F."/>
            <person name="Lin M.F."/>
            <person name="Lindblad-Toh K."/>
            <person name="Llopart A."/>
            <person name="Long M."/>
            <person name="Low L."/>
            <person name="Lozovsky E."/>
            <person name="Lu J."/>
            <person name="Luo M."/>
            <person name="Machado C.A."/>
            <person name="Makalowski W."/>
            <person name="Marzo M."/>
            <person name="Matsuda M."/>
            <person name="Matzkin L."/>
            <person name="McAllister B."/>
            <person name="McBride C.S."/>
            <person name="McKernan B."/>
            <person name="McKernan K."/>
            <person name="Mendez-Lago M."/>
            <person name="Minx P."/>
            <person name="Mollenhauer M.U."/>
            <person name="Montooth K."/>
            <person name="Mount S.M."/>
            <person name="Mu X."/>
            <person name="Myers E."/>
            <person name="Negre B."/>
            <person name="Newfeld S."/>
            <person name="Nielsen R."/>
            <person name="Noor M.A."/>
            <person name="O'Grady P."/>
            <person name="Pachter L."/>
            <person name="Papaceit M."/>
            <person name="Parisi M.J."/>
            <person name="Parisi M."/>
            <person name="Parts L."/>
            <person name="Pedersen J.S."/>
            <person name="Pesole G."/>
            <person name="Phillippy A.M."/>
            <person name="Ponting C.P."/>
            <person name="Pop M."/>
            <person name="Porcelli D."/>
            <person name="Powell J.R."/>
            <person name="Prohaska S."/>
            <person name="Pruitt K."/>
            <person name="Puig M."/>
            <person name="Quesneville H."/>
            <person name="Ram K.R."/>
            <person name="Rand D."/>
            <person name="Rasmussen M.D."/>
            <person name="Reed L.K."/>
            <person name="Reenan R."/>
            <person name="Reily A."/>
            <person name="Remington K.A."/>
            <person name="Rieger T.T."/>
            <person name="Ritchie M.G."/>
            <person name="Robin C."/>
            <person name="Rogers Y.H."/>
            <person name="Rohde C."/>
            <person name="Rozas J."/>
            <person name="Rubenfield M.J."/>
            <person name="Ruiz A."/>
            <person name="Russo S."/>
            <person name="Salzberg S.L."/>
            <person name="Sanchez-Gracia A."/>
            <person name="Saranga D.J."/>
            <person name="Sato H."/>
            <person name="Schaeffer S.W."/>
            <person name="Schatz M.C."/>
            <person name="Schlenke T."/>
            <person name="Schwartz R."/>
            <person name="Segarra C."/>
            <person name="Singh R.S."/>
            <person name="Sirot L."/>
            <person name="Sirota M."/>
            <person name="Sisneros N.B."/>
            <person name="Smith C.D."/>
            <person name="Smith T.F."/>
            <person name="Spieth J."/>
            <person name="Stage D.E."/>
            <person name="Stark A."/>
            <person name="Stephan W."/>
            <person name="Strausberg R.L."/>
            <person name="Strempel S."/>
            <person name="Sturgill D."/>
            <person name="Sutton G."/>
            <person name="Sutton G.G."/>
            <person name="Tao W."/>
            <person name="Teichmann S."/>
            <person name="Tobari Y.N."/>
            <person name="Tomimura Y."/>
            <person name="Tsolas J.M."/>
            <person name="Valente V.L."/>
            <person name="Venter E."/>
            <person name="Venter J.C."/>
            <person name="Vicario S."/>
            <person name="Vieira F.G."/>
            <person name="Vilella A.J."/>
            <person name="Villasante A."/>
            <person name="Walenz B."/>
            <person name="Wang J."/>
            <person name="Wasserman M."/>
            <person name="Watts T."/>
            <person name="Wilson D."/>
            <person name="Wilson R.K."/>
            <person name="Wing R.A."/>
            <person name="Wolfner M.F."/>
            <person name="Wong A."/>
            <person name="Wong G.K."/>
            <person name="Wu C.I."/>
            <person name="Wu G."/>
            <person name="Yamamoto D."/>
            <person name="Yang H.P."/>
            <person name="Yang S.P."/>
            <person name="Yorke J.A."/>
            <person name="Yoshida K."/>
            <person name="Zdobnov E."/>
            <person name="Zhang P."/>
            <person name="Zhang Y."/>
            <person name="Zimin A.V."/>
            <person name="Baldwin J."/>
            <person name="Abdouelleil A."/>
            <person name="Abdulkadir J."/>
            <person name="Abebe A."/>
            <person name="Abera B."/>
            <person name="Abreu J."/>
            <person name="Acer S.C."/>
            <person name="Aftuck L."/>
            <person name="Alexander A."/>
            <person name="An P."/>
            <person name="Anderson E."/>
            <person name="Anderson S."/>
            <person name="Arachi H."/>
            <person name="Azer M."/>
            <person name="Bachantsang P."/>
            <person name="Barry A."/>
            <person name="Bayul T."/>
            <person name="Berlin A."/>
            <person name="Bessette D."/>
            <person name="Bloom T."/>
            <person name="Blye J."/>
            <person name="Boguslavskiy L."/>
            <person name="Bonnet C."/>
            <person name="Boukhgalter B."/>
            <person name="Bourzgui I."/>
            <person name="Brown A."/>
            <person name="Cahill P."/>
            <person name="Channer S."/>
            <person name="Cheshatsang Y."/>
            <person name="Chuda L."/>
            <person name="Citroen M."/>
            <person name="Collymore A."/>
            <person name="Cooke P."/>
            <person name="Costello M."/>
            <person name="D'Aco K."/>
            <person name="Daza R."/>
            <person name="De Haan G."/>
            <person name="DeGray S."/>
            <person name="DeMaso C."/>
            <person name="Dhargay N."/>
            <person name="Dooley K."/>
            <person name="Dooley E."/>
            <person name="Doricent M."/>
            <person name="Dorje P."/>
            <person name="Dorjee K."/>
            <person name="Dupes A."/>
            <person name="Elong R."/>
            <person name="Falk J."/>
            <person name="Farina A."/>
            <person name="Faro S."/>
            <person name="Ferguson D."/>
            <person name="Fisher S."/>
            <person name="Foley C.D."/>
            <person name="Franke A."/>
            <person name="Friedrich D."/>
            <person name="Gadbois L."/>
            <person name="Gearin G."/>
            <person name="Gearin C.R."/>
            <person name="Giannoukos G."/>
            <person name="Goode T."/>
            <person name="Graham J."/>
            <person name="Grandbois E."/>
            <person name="Grewal S."/>
            <person name="Gyaltsen K."/>
            <person name="Hafez N."/>
            <person name="Hagos B."/>
            <person name="Hall J."/>
            <person name="Henson C."/>
            <person name="Hollinger A."/>
            <person name="Honan T."/>
            <person name="Huard M.D."/>
            <person name="Hughes L."/>
            <person name="Hurhula B."/>
            <person name="Husby M.E."/>
            <person name="Kamat A."/>
            <person name="Kanga B."/>
            <person name="Kashin S."/>
            <person name="Khazanovich D."/>
            <person name="Kisner P."/>
            <person name="Lance K."/>
            <person name="Lara M."/>
            <person name="Lee W."/>
            <person name="Lennon N."/>
            <person name="Letendre F."/>
            <person name="LeVine R."/>
            <person name="Lipovsky A."/>
            <person name="Liu X."/>
            <person name="Liu J."/>
            <person name="Liu S."/>
            <person name="Lokyitsang T."/>
            <person name="Lokyitsang Y."/>
            <person name="Lubonja R."/>
            <person name="Lui A."/>
            <person name="MacDonald P."/>
            <person name="Magnisalis V."/>
            <person name="Maru K."/>
            <person name="Matthews C."/>
            <person name="McCusker W."/>
            <person name="McDonough S."/>
            <person name="Mehta T."/>
            <person name="Meldrim J."/>
            <person name="Meneus L."/>
            <person name="Mihai O."/>
            <person name="Mihalev A."/>
            <person name="Mihova T."/>
            <person name="Mittelman R."/>
            <person name="Mlenga V."/>
            <person name="Montmayeur A."/>
            <person name="Mulrain L."/>
            <person name="Navidi A."/>
            <person name="Naylor J."/>
            <person name="Negash T."/>
            <person name="Nguyen T."/>
            <person name="Nguyen N."/>
            <person name="Nicol R."/>
            <person name="Norbu C."/>
            <person name="Norbu N."/>
            <person name="Novod N."/>
            <person name="O'Neill B."/>
            <person name="Osman S."/>
            <person name="Markiewicz E."/>
            <person name="Oyono O.L."/>
            <person name="Patti C."/>
            <person name="Phunkhang P."/>
            <person name="Pierre F."/>
            <person name="Priest M."/>
            <person name="Raghuraman S."/>
            <person name="Rege F."/>
            <person name="Reyes R."/>
            <person name="Rise C."/>
            <person name="Rogov P."/>
            <person name="Ross K."/>
            <person name="Ryan E."/>
            <person name="Settipalli S."/>
            <person name="Shea T."/>
            <person name="Sherpa N."/>
            <person name="Shi L."/>
            <person name="Shih D."/>
            <person name="Sparrow T."/>
            <person name="Spaulding J."/>
            <person name="Stalker J."/>
            <person name="Stange-Thomann N."/>
            <person name="Stavropoulos S."/>
            <person name="Stone C."/>
            <person name="Strader C."/>
            <person name="Tesfaye S."/>
            <person name="Thomson T."/>
            <person name="Thoulutsang Y."/>
            <person name="Thoulutsang D."/>
            <person name="Topham K."/>
            <person name="Topping I."/>
            <person name="Tsamla T."/>
            <person name="Vassiliev H."/>
            <person name="Vo A."/>
            <person name="Wangchuk T."/>
            <person name="Wangdi T."/>
            <person name="Weiand M."/>
            <person name="Wilkinson J."/>
            <person name="Wilson A."/>
            <person name="Yadav S."/>
            <person name="Young G."/>
            <person name="Yu Q."/>
            <person name="Zembek L."/>
            <person name="Zhong D."/>
            <person name="Zimmer A."/>
            <person name="Zwirko Z."/>
            <person name="Jaffe D.B."/>
            <person name="Alvarez P."/>
            <person name="Brockman W."/>
            <person name="Butler J."/>
            <person name="Chin C."/>
            <person name="Gnerre S."/>
            <person name="Grabherr M."/>
            <person name="Kleber M."/>
            <person name="Mauceli E."/>
            <person name="MacCallum I."/>
        </authorList>
    </citation>
    <scope>NUCLEOTIDE SEQUENCE [LARGE SCALE GENOMIC DNA]</scope>
    <source>
        <strain evidence="2 3">TSC#14021-0224.01</strain>
    </source>
</reference>
<dbReference type="EMBL" id="CH954177">
    <property type="protein sequence ID" value="EDV57337.2"/>
    <property type="molecule type" value="Genomic_DNA"/>
</dbReference>
<dbReference type="PANTHER" id="PTHR20898:SF0">
    <property type="entry name" value="DAEDALUS ON 3-RELATED"/>
    <property type="match status" value="1"/>
</dbReference>
<feature type="signal peptide" evidence="1">
    <location>
        <begin position="1"/>
        <end position="22"/>
    </location>
</feature>
<protein>
    <submittedName>
        <fullName evidence="2">Uncharacterized protein</fullName>
    </submittedName>
</protein>
<dbReference type="PANTHER" id="PTHR20898">
    <property type="entry name" value="DAEDALUS ON 3-RELATED-RELATED"/>
    <property type="match status" value="1"/>
</dbReference>
<reference evidence="2 3" key="2">
    <citation type="journal article" date="2008" name="Bioinformatics">
        <title>Assembly reconciliation.</title>
        <authorList>
            <person name="Zimin A.V."/>
            <person name="Smith D.R."/>
            <person name="Sutton G."/>
            <person name="Yorke J.A."/>
        </authorList>
    </citation>
    <scope>NUCLEOTIDE SEQUENCE [LARGE SCALE GENOMIC DNA]</scope>
    <source>
        <strain evidence="2 3">TSC#14021-0224.01</strain>
    </source>
</reference>
<name>B3N8T7_DROER</name>